<dbReference type="OrthoDB" id="1881at2759"/>
<dbReference type="GO" id="GO:0000164">
    <property type="term" value="C:protein phosphatase type 1 complex"/>
    <property type="evidence" value="ECO:0007669"/>
    <property type="project" value="TreeGrafter"/>
</dbReference>
<dbReference type="PROSITE" id="PS51159">
    <property type="entry name" value="CBM21"/>
    <property type="match status" value="1"/>
</dbReference>
<dbReference type="InterPro" id="IPR038175">
    <property type="entry name" value="CBM21_dom_sf"/>
</dbReference>
<feature type="region of interest" description="Disordered" evidence="1">
    <location>
        <begin position="1"/>
        <end position="26"/>
    </location>
</feature>
<gene>
    <name evidence="3" type="ORF">M378DRAFT_888227</name>
</gene>
<dbReference type="GO" id="GO:0008157">
    <property type="term" value="F:protein phosphatase 1 binding"/>
    <property type="evidence" value="ECO:0007669"/>
    <property type="project" value="TreeGrafter"/>
</dbReference>
<evidence type="ECO:0000259" key="2">
    <source>
        <dbReference type="PROSITE" id="PS51159"/>
    </source>
</evidence>
<dbReference type="Pfam" id="PF03370">
    <property type="entry name" value="CBM_21"/>
    <property type="match status" value="1"/>
</dbReference>
<evidence type="ECO:0000256" key="1">
    <source>
        <dbReference type="SAM" id="MobiDB-lite"/>
    </source>
</evidence>
<dbReference type="STRING" id="946122.A0A0C2SYE6"/>
<keyword evidence="4" id="KW-1185">Reference proteome</keyword>
<dbReference type="GO" id="GO:0005979">
    <property type="term" value="P:regulation of glycogen biosynthetic process"/>
    <property type="evidence" value="ECO:0007669"/>
    <property type="project" value="TreeGrafter"/>
</dbReference>
<dbReference type="Proteomes" id="UP000054549">
    <property type="component" value="Unassembled WGS sequence"/>
</dbReference>
<dbReference type="InParanoid" id="A0A0C2SYE6"/>
<dbReference type="PANTHER" id="PTHR12307:SF36">
    <property type="entry name" value="GLYCOGEN-BINDING SUBUNIT 76A"/>
    <property type="match status" value="1"/>
</dbReference>
<proteinExistence type="predicted"/>
<evidence type="ECO:0000313" key="4">
    <source>
        <dbReference type="Proteomes" id="UP000054549"/>
    </source>
</evidence>
<feature type="domain" description="CBM21" evidence="2">
    <location>
        <begin position="269"/>
        <end position="377"/>
    </location>
</feature>
<dbReference type="EMBL" id="KN818228">
    <property type="protein sequence ID" value="KIL68515.1"/>
    <property type="molecule type" value="Genomic_DNA"/>
</dbReference>
<dbReference type="GO" id="GO:2001069">
    <property type="term" value="F:glycogen binding"/>
    <property type="evidence" value="ECO:0007669"/>
    <property type="project" value="TreeGrafter"/>
</dbReference>
<protein>
    <submittedName>
        <fullName evidence="3">Carbohydrate-binding module family 21 protein</fullName>
    </submittedName>
</protein>
<dbReference type="HOGENOM" id="CLU_438026_0_0_1"/>
<dbReference type="AlphaFoldDB" id="A0A0C2SYE6"/>
<name>A0A0C2SYE6_AMAMK</name>
<reference evidence="3 4" key="1">
    <citation type="submission" date="2014-04" db="EMBL/GenBank/DDBJ databases">
        <title>Evolutionary Origins and Diversification of the Mycorrhizal Mutualists.</title>
        <authorList>
            <consortium name="DOE Joint Genome Institute"/>
            <consortium name="Mycorrhizal Genomics Consortium"/>
            <person name="Kohler A."/>
            <person name="Kuo A."/>
            <person name="Nagy L.G."/>
            <person name="Floudas D."/>
            <person name="Copeland A."/>
            <person name="Barry K.W."/>
            <person name="Cichocki N."/>
            <person name="Veneault-Fourrey C."/>
            <person name="LaButti K."/>
            <person name="Lindquist E.A."/>
            <person name="Lipzen A."/>
            <person name="Lundell T."/>
            <person name="Morin E."/>
            <person name="Murat C."/>
            <person name="Riley R."/>
            <person name="Ohm R."/>
            <person name="Sun H."/>
            <person name="Tunlid A."/>
            <person name="Henrissat B."/>
            <person name="Grigoriev I.V."/>
            <person name="Hibbett D.S."/>
            <person name="Martin F."/>
        </authorList>
    </citation>
    <scope>NUCLEOTIDE SEQUENCE [LARGE SCALE GENOMIC DNA]</scope>
    <source>
        <strain evidence="3 4">Koide BX008</strain>
    </source>
</reference>
<organism evidence="3 4">
    <name type="scientific">Amanita muscaria (strain Koide BX008)</name>
    <dbReference type="NCBI Taxonomy" id="946122"/>
    <lineage>
        <taxon>Eukaryota</taxon>
        <taxon>Fungi</taxon>
        <taxon>Dikarya</taxon>
        <taxon>Basidiomycota</taxon>
        <taxon>Agaricomycotina</taxon>
        <taxon>Agaricomycetes</taxon>
        <taxon>Agaricomycetidae</taxon>
        <taxon>Agaricales</taxon>
        <taxon>Pluteineae</taxon>
        <taxon>Amanitaceae</taxon>
        <taxon>Amanita</taxon>
    </lineage>
</organism>
<sequence length="624" mass="68518">MIAMSLPQSPEISRNANTAGAPLPLIPRRANSASRTNHAKYNSQTHSTNAPFIASNAPGTAASLQSLHPSSGFHPIVPNTPNQVRPEHDAETAQAVQHKRPQATQNGLVQNTWTWRCDATASTKSPKSTSCDCKEGYFPEQSISVATQDHTHDTKQARLVRKKSGQLVKPSLKSPSSCLKPDLSVMTLGKSSKSEPSTPTLAKAVHFDTQLEHVKLFLSQQRPLAVSRDGSPTDDTSGTESDFPSFIYGFCNDKRETRAISMHVTNMPLSVNKSLDVALETLSLTSQGSSLTGQVRLRNITYNKVLNVRFTFDNWSTMNEVAGRYLERIDAEFDRFVFNIRLRNLLLEGKKMIFALRYTANGREIWDNNMGQDYIASFSRSFINTDGGKVEPNLGDTTDINPKLDVPHLLNGDTFKWRGCYSPRSNLDEKGLFTDHLAKSSPLPLQDGFESVFKPLRSTPSMSTTSGSKAQLCGASTVLQPQECPVSGNDIPDTPVVSFGSPRDLDCDTFRPTIRVTFDIDDIAFDTVSYTHAVRNHQRSYFDSGWQAPNVKTTPSALSLFNGVTSLPELGYHSLTPWGIERSRSERTLAIPPFDLPSQRAIQGVGSGNSSAILSSQSPITSSF</sequence>
<accession>A0A0C2SYE6</accession>
<dbReference type="PANTHER" id="PTHR12307">
    <property type="entry name" value="PROTEIN PHOSPHATASE 1 REGULATORY SUBUNIT"/>
    <property type="match status" value="1"/>
</dbReference>
<feature type="compositionally biased region" description="Polar residues" evidence="1">
    <location>
        <begin position="1"/>
        <end position="18"/>
    </location>
</feature>
<dbReference type="InterPro" id="IPR050782">
    <property type="entry name" value="PP1_regulatory_subunit_3"/>
</dbReference>
<dbReference type="Gene3D" id="2.60.40.2440">
    <property type="entry name" value="Carbohydrate binding type-21 domain"/>
    <property type="match status" value="1"/>
</dbReference>
<dbReference type="InterPro" id="IPR005036">
    <property type="entry name" value="CBM21_dom"/>
</dbReference>
<evidence type="ECO:0000313" key="3">
    <source>
        <dbReference type="EMBL" id="KIL68515.1"/>
    </source>
</evidence>